<dbReference type="InterPro" id="IPR000504">
    <property type="entry name" value="RRM_dom"/>
</dbReference>
<dbReference type="PROSITE" id="PS50102">
    <property type="entry name" value="RRM"/>
    <property type="match status" value="1"/>
</dbReference>
<evidence type="ECO:0000259" key="2">
    <source>
        <dbReference type="PROSITE" id="PS50102"/>
    </source>
</evidence>
<keyword evidence="4" id="KW-1185">Reference proteome</keyword>
<gene>
    <name evidence="3" type="ORF">SAY86_006713</name>
</gene>
<comment type="caution">
    <text evidence="3">The sequence shown here is derived from an EMBL/GenBank/DDBJ whole genome shotgun (WGS) entry which is preliminary data.</text>
</comment>
<dbReference type="Proteomes" id="UP001346149">
    <property type="component" value="Unassembled WGS sequence"/>
</dbReference>
<feature type="domain" description="RRM" evidence="2">
    <location>
        <begin position="42"/>
        <end position="95"/>
    </location>
</feature>
<dbReference type="InterPro" id="IPR012677">
    <property type="entry name" value="Nucleotide-bd_a/b_plait_sf"/>
</dbReference>
<accession>A0AAN7LCM8</accession>
<sequence>MGLEVCIVTVKIEVQHHSGAATNEPTGLPASGSGGVSPCVSTSLYIRNLDFDVSNSQLYDLFNQIGQVVSVRVCWDLTTRQPLDYGHANYSNLRM</sequence>
<dbReference type="AlphaFoldDB" id="A0AAN7LCM8"/>
<dbReference type="Gene3D" id="3.30.70.330">
    <property type="match status" value="1"/>
</dbReference>
<organism evidence="3 4">
    <name type="scientific">Trapa natans</name>
    <name type="common">Water chestnut</name>
    <dbReference type="NCBI Taxonomy" id="22666"/>
    <lineage>
        <taxon>Eukaryota</taxon>
        <taxon>Viridiplantae</taxon>
        <taxon>Streptophyta</taxon>
        <taxon>Embryophyta</taxon>
        <taxon>Tracheophyta</taxon>
        <taxon>Spermatophyta</taxon>
        <taxon>Magnoliopsida</taxon>
        <taxon>eudicotyledons</taxon>
        <taxon>Gunneridae</taxon>
        <taxon>Pentapetalae</taxon>
        <taxon>rosids</taxon>
        <taxon>malvids</taxon>
        <taxon>Myrtales</taxon>
        <taxon>Lythraceae</taxon>
        <taxon>Trapa</taxon>
    </lineage>
</organism>
<evidence type="ECO:0000313" key="3">
    <source>
        <dbReference type="EMBL" id="KAK4779185.1"/>
    </source>
</evidence>
<dbReference type="EMBL" id="JAXQNO010000017">
    <property type="protein sequence ID" value="KAK4779185.1"/>
    <property type="molecule type" value="Genomic_DNA"/>
</dbReference>
<dbReference type="Pfam" id="PF00076">
    <property type="entry name" value="RRM_1"/>
    <property type="match status" value="1"/>
</dbReference>
<keyword evidence="1" id="KW-0694">RNA-binding</keyword>
<dbReference type="InterPro" id="IPR035979">
    <property type="entry name" value="RBD_domain_sf"/>
</dbReference>
<proteinExistence type="predicted"/>
<evidence type="ECO:0000256" key="1">
    <source>
        <dbReference type="PROSITE-ProRule" id="PRU00176"/>
    </source>
</evidence>
<dbReference type="SUPFAM" id="SSF54928">
    <property type="entry name" value="RNA-binding domain, RBD"/>
    <property type="match status" value="1"/>
</dbReference>
<dbReference type="GO" id="GO:0003723">
    <property type="term" value="F:RNA binding"/>
    <property type="evidence" value="ECO:0007669"/>
    <property type="project" value="UniProtKB-UniRule"/>
</dbReference>
<name>A0AAN7LCM8_TRANT</name>
<protein>
    <recommendedName>
        <fullName evidence="2">RRM domain-containing protein</fullName>
    </recommendedName>
</protein>
<evidence type="ECO:0000313" key="4">
    <source>
        <dbReference type="Proteomes" id="UP001346149"/>
    </source>
</evidence>
<reference evidence="3 4" key="1">
    <citation type="journal article" date="2023" name="Hortic Res">
        <title>Pangenome of water caltrop reveals structural variations and asymmetric subgenome divergence after allopolyploidization.</title>
        <authorList>
            <person name="Zhang X."/>
            <person name="Chen Y."/>
            <person name="Wang L."/>
            <person name="Yuan Y."/>
            <person name="Fang M."/>
            <person name="Shi L."/>
            <person name="Lu R."/>
            <person name="Comes H.P."/>
            <person name="Ma Y."/>
            <person name="Chen Y."/>
            <person name="Huang G."/>
            <person name="Zhou Y."/>
            <person name="Zheng Z."/>
            <person name="Qiu Y."/>
        </authorList>
    </citation>
    <scope>NUCLEOTIDE SEQUENCE [LARGE SCALE GENOMIC DNA]</scope>
    <source>
        <strain evidence="3">F231</strain>
    </source>
</reference>